<keyword evidence="1" id="KW-0472">Membrane</keyword>
<feature type="signal peptide" evidence="2">
    <location>
        <begin position="1"/>
        <end position="19"/>
    </location>
</feature>
<organism evidence="3 4">
    <name type="scientific">Armillaria luteobubalina</name>
    <dbReference type="NCBI Taxonomy" id="153913"/>
    <lineage>
        <taxon>Eukaryota</taxon>
        <taxon>Fungi</taxon>
        <taxon>Dikarya</taxon>
        <taxon>Basidiomycota</taxon>
        <taxon>Agaricomycotina</taxon>
        <taxon>Agaricomycetes</taxon>
        <taxon>Agaricomycetidae</taxon>
        <taxon>Agaricales</taxon>
        <taxon>Marasmiineae</taxon>
        <taxon>Physalacriaceae</taxon>
        <taxon>Armillaria</taxon>
    </lineage>
</organism>
<dbReference type="Proteomes" id="UP001175228">
    <property type="component" value="Unassembled WGS sequence"/>
</dbReference>
<keyword evidence="2" id="KW-0732">Signal</keyword>
<sequence>MHGIYTCVLIVTLWSICTSNVLTSGATRKFMVFMVILLYTLATIYLAFQWSFTQYAFIDHGETFWWVFVGLQSVTDRAVIFRLVGGITGCASTVIADSSMIWRCWIVWGRRWWIIVLPVLCTISGTSRIGTCSGVHKPDILPLVFDAISVYHVVADTTGDQSDSDSSPYANRIDWTMLSLSLTLTTTLLCTLLIIYRIVTVAGGKHGAGLRSYRGVVEIIVESAALYSVSTVVYMAFVARDELTGAYPNVITASIKGIVPTLIVGRVASGHARPDDSWKESVLSSLHFGAWSRAARNTQEDTTRTVTFRDDLDLESHHTSKLPAAKEAPLQCV</sequence>
<evidence type="ECO:0000313" key="4">
    <source>
        <dbReference type="Proteomes" id="UP001175228"/>
    </source>
</evidence>
<name>A0AA39TLX2_9AGAR</name>
<keyword evidence="4" id="KW-1185">Reference proteome</keyword>
<accession>A0AA39TLX2</accession>
<comment type="caution">
    <text evidence="3">The sequence shown here is derived from an EMBL/GenBank/DDBJ whole genome shotgun (WGS) entry which is preliminary data.</text>
</comment>
<feature type="chain" id="PRO_5041415766" evidence="2">
    <location>
        <begin position="20"/>
        <end position="333"/>
    </location>
</feature>
<feature type="transmembrane region" description="Helical" evidence="1">
    <location>
        <begin position="219"/>
        <end position="239"/>
    </location>
</feature>
<dbReference type="AlphaFoldDB" id="A0AA39TLX2"/>
<keyword evidence="1" id="KW-1133">Transmembrane helix</keyword>
<protein>
    <submittedName>
        <fullName evidence="3">Uncharacterized protein</fullName>
    </submittedName>
</protein>
<gene>
    <name evidence="3" type="ORF">EDD18DRAFT_1176735</name>
</gene>
<evidence type="ECO:0000256" key="1">
    <source>
        <dbReference type="SAM" id="Phobius"/>
    </source>
</evidence>
<feature type="transmembrane region" description="Helical" evidence="1">
    <location>
        <begin position="29"/>
        <end position="48"/>
    </location>
</feature>
<evidence type="ECO:0000313" key="3">
    <source>
        <dbReference type="EMBL" id="KAK0494396.1"/>
    </source>
</evidence>
<keyword evidence="1" id="KW-0812">Transmembrane</keyword>
<proteinExistence type="predicted"/>
<evidence type="ECO:0000256" key="2">
    <source>
        <dbReference type="SAM" id="SignalP"/>
    </source>
</evidence>
<feature type="transmembrane region" description="Helical" evidence="1">
    <location>
        <begin position="177"/>
        <end position="199"/>
    </location>
</feature>
<reference evidence="3" key="1">
    <citation type="submission" date="2023-06" db="EMBL/GenBank/DDBJ databases">
        <authorList>
            <consortium name="Lawrence Berkeley National Laboratory"/>
            <person name="Ahrendt S."/>
            <person name="Sahu N."/>
            <person name="Indic B."/>
            <person name="Wong-Bajracharya J."/>
            <person name="Merenyi Z."/>
            <person name="Ke H.-M."/>
            <person name="Monk M."/>
            <person name="Kocsube S."/>
            <person name="Drula E."/>
            <person name="Lipzen A."/>
            <person name="Balint B."/>
            <person name="Henrissat B."/>
            <person name="Andreopoulos B."/>
            <person name="Martin F.M."/>
            <person name="Harder C.B."/>
            <person name="Rigling D."/>
            <person name="Ford K.L."/>
            <person name="Foster G.D."/>
            <person name="Pangilinan J."/>
            <person name="Papanicolaou A."/>
            <person name="Barry K."/>
            <person name="LaButti K."/>
            <person name="Viragh M."/>
            <person name="Koriabine M."/>
            <person name="Yan M."/>
            <person name="Riley R."/>
            <person name="Champramary S."/>
            <person name="Plett K.L."/>
            <person name="Tsai I.J."/>
            <person name="Slot J."/>
            <person name="Sipos G."/>
            <person name="Plett J."/>
            <person name="Nagy L.G."/>
            <person name="Grigoriev I.V."/>
        </authorList>
    </citation>
    <scope>NUCLEOTIDE SEQUENCE</scope>
    <source>
        <strain evidence="3">HWK02</strain>
    </source>
</reference>
<dbReference type="EMBL" id="JAUEPU010000021">
    <property type="protein sequence ID" value="KAK0494396.1"/>
    <property type="molecule type" value="Genomic_DNA"/>
</dbReference>